<sequence>MTSKPLVWLITGCSSGFGRRLAKSALSRGDLVIATARTVDNIQIPKSPNLRTLQLDLTAGFDAIKLKVNEAAAMWGRIDVLCNNAGLGLPGLLEEGGSSRLHTQFQTNVYGTFDVTTATIPHMRAQNQGTIVIIGSRSAYKTELPAYGFYCASKAAVHTPLNLLQGLGETFATELAPAGIKVLIVIPGSFRTENIYGQPFDMSNPIPGNDAMRAKAEKSFTSVAGTEKGDPDKAMEVVVDVVKGEGKASGREWPLYLALGEDSERDIRAKVGKLVRHVDEWGDVIRSVKFDE</sequence>
<dbReference type="SUPFAM" id="SSF51735">
    <property type="entry name" value="NAD(P)-binding Rossmann-fold domains"/>
    <property type="match status" value="1"/>
</dbReference>
<dbReference type="Pfam" id="PF00106">
    <property type="entry name" value="adh_short"/>
    <property type="match status" value="1"/>
</dbReference>
<comment type="similarity">
    <text evidence="1">Belongs to the short-chain dehydrogenases/reductases (SDR) family.</text>
</comment>
<organism evidence="3 4">
    <name type="scientific">Athelia psychrophila</name>
    <dbReference type="NCBI Taxonomy" id="1759441"/>
    <lineage>
        <taxon>Eukaryota</taxon>
        <taxon>Fungi</taxon>
        <taxon>Dikarya</taxon>
        <taxon>Basidiomycota</taxon>
        <taxon>Agaricomycotina</taxon>
        <taxon>Agaricomycetes</taxon>
        <taxon>Agaricomycetidae</taxon>
        <taxon>Atheliales</taxon>
        <taxon>Atheliaceae</taxon>
        <taxon>Athelia</taxon>
    </lineage>
</organism>
<dbReference type="AlphaFoldDB" id="A0A166KHH2"/>
<accession>A0A166KHH2</accession>
<dbReference type="PANTHER" id="PTHR43976">
    <property type="entry name" value="SHORT CHAIN DEHYDROGENASE"/>
    <property type="match status" value="1"/>
</dbReference>
<dbReference type="STRING" id="436010.A0A166KHH2"/>
<name>A0A166KHH2_9AGAM</name>
<dbReference type="InterPro" id="IPR036291">
    <property type="entry name" value="NAD(P)-bd_dom_sf"/>
</dbReference>
<dbReference type="PANTHER" id="PTHR43976:SF16">
    <property type="entry name" value="SHORT-CHAIN DEHYDROGENASE_REDUCTASE FAMILY PROTEIN"/>
    <property type="match status" value="1"/>
</dbReference>
<gene>
    <name evidence="3" type="ORF">FIBSPDRAFT_890728</name>
</gene>
<keyword evidence="4" id="KW-1185">Reference proteome</keyword>
<dbReference type="CDD" id="cd05374">
    <property type="entry name" value="17beta-HSD-like_SDR_c"/>
    <property type="match status" value="1"/>
</dbReference>
<dbReference type="OrthoDB" id="1274115at2759"/>
<evidence type="ECO:0000313" key="3">
    <source>
        <dbReference type="EMBL" id="KZP21910.1"/>
    </source>
</evidence>
<dbReference type="Gene3D" id="3.40.50.720">
    <property type="entry name" value="NAD(P)-binding Rossmann-like Domain"/>
    <property type="match status" value="1"/>
</dbReference>
<evidence type="ECO:0000256" key="2">
    <source>
        <dbReference type="ARBA" id="ARBA00023002"/>
    </source>
</evidence>
<evidence type="ECO:0000313" key="4">
    <source>
        <dbReference type="Proteomes" id="UP000076532"/>
    </source>
</evidence>
<evidence type="ECO:0000256" key="1">
    <source>
        <dbReference type="ARBA" id="ARBA00006484"/>
    </source>
</evidence>
<dbReference type="GO" id="GO:0016491">
    <property type="term" value="F:oxidoreductase activity"/>
    <property type="evidence" value="ECO:0007669"/>
    <property type="project" value="UniProtKB-KW"/>
</dbReference>
<protein>
    <submittedName>
        <fullName evidence="3">NAD(P)-binding protein</fullName>
    </submittedName>
</protein>
<reference evidence="3 4" key="1">
    <citation type="journal article" date="2016" name="Mol. Biol. Evol.">
        <title>Comparative Genomics of Early-Diverging Mushroom-Forming Fungi Provides Insights into the Origins of Lignocellulose Decay Capabilities.</title>
        <authorList>
            <person name="Nagy L.G."/>
            <person name="Riley R."/>
            <person name="Tritt A."/>
            <person name="Adam C."/>
            <person name="Daum C."/>
            <person name="Floudas D."/>
            <person name="Sun H."/>
            <person name="Yadav J.S."/>
            <person name="Pangilinan J."/>
            <person name="Larsson K.H."/>
            <person name="Matsuura K."/>
            <person name="Barry K."/>
            <person name="Labutti K."/>
            <person name="Kuo R."/>
            <person name="Ohm R.A."/>
            <person name="Bhattacharya S.S."/>
            <person name="Shirouzu T."/>
            <person name="Yoshinaga Y."/>
            <person name="Martin F.M."/>
            <person name="Grigoriev I.V."/>
            <person name="Hibbett D.S."/>
        </authorList>
    </citation>
    <scope>NUCLEOTIDE SEQUENCE [LARGE SCALE GENOMIC DNA]</scope>
    <source>
        <strain evidence="3 4">CBS 109695</strain>
    </source>
</reference>
<dbReference type="EMBL" id="KV417543">
    <property type="protein sequence ID" value="KZP21910.1"/>
    <property type="molecule type" value="Genomic_DNA"/>
</dbReference>
<keyword evidence="2" id="KW-0560">Oxidoreductase</keyword>
<proteinExistence type="inferred from homology"/>
<dbReference type="PRINTS" id="PR00081">
    <property type="entry name" value="GDHRDH"/>
</dbReference>
<dbReference type="InterPro" id="IPR051911">
    <property type="entry name" value="SDR_oxidoreductase"/>
</dbReference>
<dbReference type="Proteomes" id="UP000076532">
    <property type="component" value="Unassembled WGS sequence"/>
</dbReference>
<dbReference type="InterPro" id="IPR002347">
    <property type="entry name" value="SDR_fam"/>
</dbReference>